<dbReference type="InterPro" id="IPR029057">
    <property type="entry name" value="PRTase-like"/>
</dbReference>
<reference evidence="12" key="1">
    <citation type="submission" date="2015-12" db="EMBL/GenBank/DDBJ databases">
        <title>Update maize B73 reference genome by single molecule sequencing technologies.</title>
        <authorList>
            <consortium name="Maize Genome Sequencing Project"/>
            <person name="Ware D."/>
        </authorList>
    </citation>
    <scope>NUCLEOTIDE SEQUENCE</scope>
    <source>
        <tissue evidence="12">Seedling</tissue>
    </source>
</reference>
<evidence type="ECO:0000256" key="5">
    <source>
        <dbReference type="ARBA" id="ARBA00011738"/>
    </source>
</evidence>
<feature type="domain" description="Phosphoribosyltransferase" evidence="11">
    <location>
        <begin position="243"/>
        <end position="285"/>
    </location>
</feature>
<dbReference type="EMBL" id="CM000780">
    <property type="protein sequence ID" value="AQK53579.1"/>
    <property type="molecule type" value="Genomic_DNA"/>
</dbReference>
<evidence type="ECO:0000256" key="9">
    <source>
        <dbReference type="ARBA" id="ARBA00022679"/>
    </source>
</evidence>
<dbReference type="CDD" id="cd06223">
    <property type="entry name" value="PRTases_typeI"/>
    <property type="match status" value="1"/>
</dbReference>
<organism evidence="12">
    <name type="scientific">Zea mays</name>
    <name type="common">Maize</name>
    <dbReference type="NCBI Taxonomy" id="4577"/>
    <lineage>
        <taxon>Eukaryota</taxon>
        <taxon>Viridiplantae</taxon>
        <taxon>Streptophyta</taxon>
        <taxon>Embryophyta</taxon>
        <taxon>Tracheophyta</taxon>
        <taxon>Spermatophyta</taxon>
        <taxon>Magnoliopsida</taxon>
        <taxon>Liliopsida</taxon>
        <taxon>Poales</taxon>
        <taxon>Poaceae</taxon>
        <taxon>PACMAD clade</taxon>
        <taxon>Panicoideae</taxon>
        <taxon>Andropogonodae</taxon>
        <taxon>Andropogoneae</taxon>
        <taxon>Tripsacinae</taxon>
        <taxon>Zea</taxon>
    </lineage>
</organism>
<comment type="similarity">
    <text evidence="4">Belongs to the purine/pyrimidine phosphoribosyltransferase family.</text>
</comment>
<evidence type="ECO:0000256" key="6">
    <source>
        <dbReference type="ARBA" id="ARBA00011893"/>
    </source>
</evidence>
<dbReference type="InterPro" id="IPR000836">
    <property type="entry name" value="PRTase_dom"/>
</dbReference>
<comment type="pathway">
    <text evidence="3">Purine metabolism; AMP biosynthesis via salvage pathway; AMP from adenine: step 1/1.</text>
</comment>
<dbReference type="STRING" id="4577.A0A1D6Q4V7"/>
<proteinExistence type="inferred from homology"/>
<comment type="catalytic activity">
    <reaction evidence="1">
        <text>AMP + diphosphate = 5-phospho-alpha-D-ribose 1-diphosphate + adenine</text>
        <dbReference type="Rhea" id="RHEA:16609"/>
        <dbReference type="ChEBI" id="CHEBI:16708"/>
        <dbReference type="ChEBI" id="CHEBI:33019"/>
        <dbReference type="ChEBI" id="CHEBI:58017"/>
        <dbReference type="ChEBI" id="CHEBI:456215"/>
        <dbReference type="EC" id="2.4.2.7"/>
    </reaction>
</comment>
<dbReference type="InParanoid" id="A0A1D6Q4V7"/>
<accession>A0A1D6Q4V7</accession>
<dbReference type="AlphaFoldDB" id="A0A1D6Q4V7"/>
<dbReference type="ExpressionAtlas" id="A0A1D6Q4V7">
    <property type="expression patterns" value="baseline and differential"/>
</dbReference>
<dbReference type="InterPro" id="IPR050120">
    <property type="entry name" value="Adenine_PRTase"/>
</dbReference>
<dbReference type="EC" id="2.4.2.7" evidence="6"/>
<comment type="subunit">
    <text evidence="5">Homodimer.</text>
</comment>
<evidence type="ECO:0000259" key="11">
    <source>
        <dbReference type="Pfam" id="PF00156"/>
    </source>
</evidence>
<dbReference type="PANTHER" id="PTHR11776">
    <property type="entry name" value="ADENINE PHOSPHORIBOSYLTRANSFERASE"/>
    <property type="match status" value="1"/>
</dbReference>
<evidence type="ECO:0000256" key="1">
    <source>
        <dbReference type="ARBA" id="ARBA00000868"/>
    </source>
</evidence>
<keyword evidence="9 12" id="KW-0808">Transferase</keyword>
<dbReference type="IntAct" id="A0A1D6Q4V7">
    <property type="interactions" value="7"/>
</dbReference>
<evidence type="ECO:0000256" key="4">
    <source>
        <dbReference type="ARBA" id="ARBA00008391"/>
    </source>
</evidence>
<evidence type="ECO:0000313" key="12">
    <source>
        <dbReference type="EMBL" id="AQK53579.1"/>
    </source>
</evidence>
<evidence type="ECO:0000256" key="7">
    <source>
        <dbReference type="ARBA" id="ARBA00022490"/>
    </source>
</evidence>
<evidence type="ECO:0000256" key="8">
    <source>
        <dbReference type="ARBA" id="ARBA00022676"/>
    </source>
</evidence>
<evidence type="ECO:0000256" key="10">
    <source>
        <dbReference type="ARBA" id="ARBA00022726"/>
    </source>
</evidence>
<dbReference type="SUPFAM" id="SSF53271">
    <property type="entry name" value="PRTase-like"/>
    <property type="match status" value="1"/>
</dbReference>
<dbReference type="GO" id="GO:0003999">
    <property type="term" value="F:adenine phosphoribosyltransferase activity"/>
    <property type="evidence" value="ECO:0007669"/>
    <property type="project" value="UniProtKB-EC"/>
</dbReference>
<sequence length="309" mass="33823">MGEEASCDAVSLTEAGTNAKPVGKEVGREPAAAPAAAADPRLQGISDAIRVVPHFPKQGIMFNDITTLLLRPRVFKDAVDLFVERYRGMGIDAVAGIEARGFVFGPAIALAIGAKFIPLRKPRKLPGERFHDHACSVFLLLLNPSPHSALYPAVAFVDLVPSLWRHPDQLQSREWDIKRKMQQTVYTRPIIHSFPTSVHNVVESCADTGSRKQLLLLLLEGEVISEKYVLEYGTDCLEMRVGAIERSGERVLVIDDLVATGGTLCAAIRLLERAGADVVECACVIGLPKFKDLYKLNGKPVYVLVESRE</sequence>
<name>A0A1D6Q4V7_MAIZE</name>
<dbReference type="GO" id="GO:0005737">
    <property type="term" value="C:cytoplasm"/>
    <property type="evidence" value="ECO:0007669"/>
    <property type="project" value="UniProtKB-SubCell"/>
</dbReference>
<evidence type="ECO:0000256" key="2">
    <source>
        <dbReference type="ARBA" id="ARBA00004496"/>
    </source>
</evidence>
<comment type="subcellular location">
    <subcellularLocation>
        <location evidence="2">Cytoplasm</location>
    </subcellularLocation>
</comment>
<dbReference type="GO" id="GO:0006166">
    <property type="term" value="P:purine ribonucleoside salvage"/>
    <property type="evidence" value="ECO:0007669"/>
    <property type="project" value="UniProtKB-KW"/>
</dbReference>
<keyword evidence="8 12" id="KW-0328">Glycosyltransferase</keyword>
<dbReference type="Gene3D" id="3.40.50.2020">
    <property type="match status" value="1"/>
</dbReference>
<gene>
    <name evidence="12" type="ORF">ZEAMMB73_Zm00001d051080</name>
</gene>
<dbReference type="PANTHER" id="PTHR11776:SF22">
    <property type="entry name" value="ADENINE PHOSPHORIBOSYLTRANSFERASE 5"/>
    <property type="match status" value="1"/>
</dbReference>
<dbReference type="Pfam" id="PF00156">
    <property type="entry name" value="Pribosyltran"/>
    <property type="match status" value="1"/>
</dbReference>
<keyword evidence="10" id="KW-0660">Purine salvage</keyword>
<protein>
    <recommendedName>
        <fullName evidence="6">adenine phosphoribosyltransferase</fullName>
        <ecNumber evidence="6">2.4.2.7</ecNumber>
    </recommendedName>
</protein>
<keyword evidence="7" id="KW-0963">Cytoplasm</keyword>
<evidence type="ECO:0000256" key="3">
    <source>
        <dbReference type="ARBA" id="ARBA00004659"/>
    </source>
</evidence>
<dbReference type="SMR" id="A0A1D6Q4V7"/>